<feature type="transmembrane region" description="Helical" evidence="5">
    <location>
        <begin position="239"/>
        <end position="257"/>
    </location>
</feature>
<reference evidence="7 8" key="1">
    <citation type="submission" date="2023-11" db="EMBL/GenBank/DDBJ databases">
        <title>First isolation, identification, and characterization of non-pathogenic Epilithonimonas ginsengisoli isolated from diseased farmed rainbow trout (Oncorhynchus mykiss) in Chile.</title>
        <authorList>
            <person name="Miranda C.D."/>
            <person name="Irgang R."/>
            <person name="Concha C."/>
            <person name="Rojas R."/>
            <person name="Avendano R."/>
        </authorList>
    </citation>
    <scope>NUCLEOTIDE SEQUENCE [LARGE SCALE GENOMIC DNA]</scope>
    <source>
        <strain evidence="7 8">FP99</strain>
    </source>
</reference>
<dbReference type="SMART" id="SM00342">
    <property type="entry name" value="HTH_ARAC"/>
    <property type="match status" value="1"/>
</dbReference>
<dbReference type="PANTHER" id="PTHR43280">
    <property type="entry name" value="ARAC-FAMILY TRANSCRIPTIONAL REGULATOR"/>
    <property type="match status" value="1"/>
</dbReference>
<comment type="caution">
    <text evidence="7">The sequence shown here is derived from an EMBL/GenBank/DDBJ whole genome shotgun (WGS) entry which is preliminary data.</text>
</comment>
<dbReference type="Gene3D" id="1.25.40.10">
    <property type="entry name" value="Tetratricopeptide repeat domain"/>
    <property type="match status" value="1"/>
</dbReference>
<dbReference type="InterPro" id="IPR018060">
    <property type="entry name" value="HTH_AraC"/>
</dbReference>
<evidence type="ECO:0000313" key="7">
    <source>
        <dbReference type="EMBL" id="MDW8548474.1"/>
    </source>
</evidence>
<keyword evidence="5" id="KW-0472">Membrane</keyword>
<keyword evidence="8" id="KW-1185">Reference proteome</keyword>
<keyword evidence="1" id="KW-0805">Transcription regulation</keyword>
<keyword evidence="5" id="KW-1133">Transmembrane helix</keyword>
<dbReference type="InterPro" id="IPR011990">
    <property type="entry name" value="TPR-like_helical_dom_sf"/>
</dbReference>
<feature type="coiled-coil region" evidence="4">
    <location>
        <begin position="258"/>
        <end position="285"/>
    </location>
</feature>
<keyword evidence="2" id="KW-0238">DNA-binding</keyword>
<proteinExistence type="predicted"/>
<dbReference type="PROSITE" id="PS01124">
    <property type="entry name" value="HTH_ARAC_FAMILY_2"/>
    <property type="match status" value="1"/>
</dbReference>
<sequence>MILSTESDILIGNYTSATEKLFQALELSKKSSRAENDNQINALLERLCNELGIESSQLYLINDEKEKTPNYYEKAIDSYARSNWKQSIKSLKQSEKQKSNNELTNFYYALAYSDLGKMDSAQYYLNKIQKYEPYYFYAKAKIQSDRKESDKNIDYLEFLKPINQKVQDVWLKGEIYEFATEHFKASKDWENYRTYSQLQNALQDSMSLVKENARISFLTKIDQKQDEILASKSEYQKRIIYLILTIIFTVLLLVFLLNRRFKLKKSNIEKALMEAEEKQRFIDENKAPENAGKIVIPDKTIQFLLEKLENFEANGNYTDPSTSLNQLAESLNTNTKYLSEIINTYKNKNFHTYINELRINYIINKLKTNPIYLKYKVSHLAEEAGFSSHSLFSTVFKQVTGHSPASYIKLIKNEQDGNA</sequence>
<dbReference type="SUPFAM" id="SSF46689">
    <property type="entry name" value="Homeodomain-like"/>
    <property type="match status" value="1"/>
</dbReference>
<keyword evidence="5" id="KW-0812">Transmembrane</keyword>
<organism evidence="7 8">
    <name type="scientific">Epilithonimonas ginsengisoli</name>
    <dbReference type="NCBI Taxonomy" id="1245592"/>
    <lineage>
        <taxon>Bacteria</taxon>
        <taxon>Pseudomonadati</taxon>
        <taxon>Bacteroidota</taxon>
        <taxon>Flavobacteriia</taxon>
        <taxon>Flavobacteriales</taxon>
        <taxon>Weeksellaceae</taxon>
        <taxon>Chryseobacterium group</taxon>
        <taxon>Epilithonimonas</taxon>
    </lineage>
</organism>
<protein>
    <submittedName>
        <fullName evidence="7">AraC family transcriptional regulator</fullName>
    </submittedName>
</protein>
<evidence type="ECO:0000313" key="8">
    <source>
        <dbReference type="Proteomes" id="UP001204439"/>
    </source>
</evidence>
<dbReference type="InterPro" id="IPR009057">
    <property type="entry name" value="Homeodomain-like_sf"/>
</dbReference>
<evidence type="ECO:0000256" key="2">
    <source>
        <dbReference type="ARBA" id="ARBA00023125"/>
    </source>
</evidence>
<gene>
    <name evidence="7" type="ORF">NG800_006110</name>
</gene>
<dbReference type="Pfam" id="PF12833">
    <property type="entry name" value="HTH_18"/>
    <property type="match status" value="1"/>
</dbReference>
<dbReference type="Proteomes" id="UP001204439">
    <property type="component" value="Unassembled WGS sequence"/>
</dbReference>
<accession>A0ABU4JFM3</accession>
<evidence type="ECO:0000256" key="4">
    <source>
        <dbReference type="SAM" id="Coils"/>
    </source>
</evidence>
<evidence type="ECO:0000256" key="3">
    <source>
        <dbReference type="ARBA" id="ARBA00023163"/>
    </source>
</evidence>
<keyword evidence="4" id="KW-0175">Coiled coil</keyword>
<dbReference type="RefSeq" id="WP_063968585.1">
    <property type="nucleotide sequence ID" value="NZ_JAMXLT020000008.1"/>
</dbReference>
<evidence type="ECO:0000256" key="5">
    <source>
        <dbReference type="SAM" id="Phobius"/>
    </source>
</evidence>
<feature type="domain" description="HTH araC/xylS-type" evidence="6">
    <location>
        <begin position="298"/>
        <end position="410"/>
    </location>
</feature>
<name>A0ABU4JFM3_9FLAO</name>
<dbReference type="PANTHER" id="PTHR43280:SF34">
    <property type="entry name" value="ARAC-FAMILY TRANSCRIPTIONAL REGULATOR"/>
    <property type="match status" value="1"/>
</dbReference>
<evidence type="ECO:0000256" key="1">
    <source>
        <dbReference type="ARBA" id="ARBA00023015"/>
    </source>
</evidence>
<dbReference type="SUPFAM" id="SSF48452">
    <property type="entry name" value="TPR-like"/>
    <property type="match status" value="1"/>
</dbReference>
<dbReference type="Gene3D" id="1.10.10.60">
    <property type="entry name" value="Homeodomain-like"/>
    <property type="match status" value="2"/>
</dbReference>
<evidence type="ECO:0000259" key="6">
    <source>
        <dbReference type="PROSITE" id="PS01124"/>
    </source>
</evidence>
<keyword evidence="3" id="KW-0804">Transcription</keyword>
<dbReference type="EMBL" id="JAMXLT020000008">
    <property type="protein sequence ID" value="MDW8548474.1"/>
    <property type="molecule type" value="Genomic_DNA"/>
</dbReference>